<evidence type="ECO:0000256" key="1">
    <source>
        <dbReference type="ARBA" id="ARBA00009820"/>
    </source>
</evidence>
<dbReference type="InterPro" id="IPR011659">
    <property type="entry name" value="WD40"/>
</dbReference>
<feature type="region of interest" description="Disordered" evidence="2">
    <location>
        <begin position="797"/>
        <end position="825"/>
    </location>
</feature>
<evidence type="ECO:0000256" key="2">
    <source>
        <dbReference type="SAM" id="MobiDB-lite"/>
    </source>
</evidence>
<keyword evidence="3" id="KW-0812">Transmembrane</keyword>
<dbReference type="InterPro" id="IPR011042">
    <property type="entry name" value="6-blade_b-propeller_TolB-like"/>
</dbReference>
<keyword evidence="6" id="KW-1185">Reference proteome</keyword>
<dbReference type="InterPro" id="IPR011990">
    <property type="entry name" value="TPR-like_helical_dom_sf"/>
</dbReference>
<keyword evidence="3" id="KW-1133">Transmembrane helix</keyword>
<dbReference type="Gene3D" id="1.10.10.10">
    <property type="entry name" value="Winged helix-like DNA-binding domain superfamily/Winged helix DNA-binding domain"/>
    <property type="match status" value="1"/>
</dbReference>
<dbReference type="Pfam" id="PF03704">
    <property type="entry name" value="BTAD"/>
    <property type="match status" value="1"/>
</dbReference>
<reference evidence="5 6" key="1">
    <citation type="submission" date="2018-05" db="EMBL/GenBank/DDBJ databases">
        <authorList>
            <person name="Lanie J.A."/>
            <person name="Ng W.-L."/>
            <person name="Kazmierczak K.M."/>
            <person name="Andrzejewski T.M."/>
            <person name="Davidsen T.M."/>
            <person name="Wayne K.J."/>
            <person name="Tettelin H."/>
            <person name="Glass J.I."/>
            <person name="Rusch D."/>
            <person name="Podicherti R."/>
            <person name="Tsui H.-C.T."/>
            <person name="Winkler M.E."/>
        </authorList>
    </citation>
    <scope>NUCLEOTIDE SEQUENCE [LARGE SCALE GENOMIC DNA]</scope>
    <source>
        <strain evidence="5 6">BUT-10</strain>
    </source>
</reference>
<comment type="caution">
    <text evidence="5">The sequence shown here is derived from an EMBL/GenBank/DDBJ whole genome shotgun (WGS) entry which is preliminary data.</text>
</comment>
<evidence type="ECO:0000313" key="5">
    <source>
        <dbReference type="EMBL" id="RAK67171.1"/>
    </source>
</evidence>
<organism evidence="5 6">
    <name type="scientific">Phenylobacterium kunshanense</name>
    <dbReference type="NCBI Taxonomy" id="1445034"/>
    <lineage>
        <taxon>Bacteria</taxon>
        <taxon>Pseudomonadati</taxon>
        <taxon>Pseudomonadota</taxon>
        <taxon>Alphaproteobacteria</taxon>
        <taxon>Caulobacterales</taxon>
        <taxon>Caulobacteraceae</taxon>
        <taxon>Phenylobacterium</taxon>
    </lineage>
</organism>
<dbReference type="SMART" id="SM01043">
    <property type="entry name" value="BTAD"/>
    <property type="match status" value="1"/>
</dbReference>
<dbReference type="InterPro" id="IPR005158">
    <property type="entry name" value="BTAD"/>
</dbReference>
<dbReference type="Pfam" id="PF07676">
    <property type="entry name" value="PD40"/>
    <property type="match status" value="7"/>
</dbReference>
<dbReference type="Proteomes" id="UP000249524">
    <property type="component" value="Unassembled WGS sequence"/>
</dbReference>
<keyword evidence="3" id="KW-0472">Membrane</keyword>
<evidence type="ECO:0000259" key="4">
    <source>
        <dbReference type="SMART" id="SM01043"/>
    </source>
</evidence>
<protein>
    <recommendedName>
        <fullName evidence="4">Bacterial transcriptional activator domain-containing protein</fullName>
    </recommendedName>
</protein>
<dbReference type="PANTHER" id="PTHR36842">
    <property type="entry name" value="PROTEIN TOLB HOMOLOG"/>
    <property type="match status" value="1"/>
</dbReference>
<proteinExistence type="inferred from homology"/>
<dbReference type="OrthoDB" id="9758793at2"/>
<sequence length="862" mass="93536">MRRDLRGRVKRHVAAWRLSLLGQCQLRTPSGEPVNFATRKALALLAYLSLQQNRRASRERLAALFWPEGDPEQARLNLRKALSMIRAAKPAGEAPLIATEGELVGIPEGVLTTDVDELDRRLAQSPADALSTYAGPLLQDFSIRGAPDFDDWVLLQAQALHQRVVERVVQALDEALAGGASPEAAGETAQRLLALDPLNERAHRVVMRAQIRQGRRAAAVQHLRGLEDRLRRELGVEPDAATRNVLNERESPAAIAPVALEPGGRSSDEDAFRAPSRRRARLWAWLAPAIVLASVAAWAAWTWRPADPPELGELRSLASVRFDYFQPDLSPKGDFVAFSSRRRVPGNADIYIQSVAGAAPVRITTDPAVDENPAWSPDGAAIAFTRVEMAKGSPCRVIVVGIPRGRERAVGLCPGGVPSRLAWSADGRSFYLGGRAGVGRPRSLFRMDVATGEAIRVTTPPEGYWGDDEPVVSPDGRHVAFMRRVTWTSVGVFVLRTDNGEVRPLSEERARLWGLAWAPDGRGVFFSSNRRGDTGLWWLPLKGGEEPRRLAGGFQDVHAVSTARRANSLVFEALYNLSDLRVGRSGADRTGVPGLPPPQPGKSDWFPAVAPDGALAFVSDRSGSEQLWRFADGALDRLTDLPGITSQNPRWSPDGRQIAFVAVRDGRSSLYVVGRDGGPIRVLSSGAVEEGSPVWSADGRHIYFASRRSGAWRIWRTAADGTTPAEPVTGDGPRAVRLGPDGRSLFVVIDGRAGIWMADFAQGRVAGSWNLVEPTLASDDWMNWDVVGGALYYNRRSTDGSSGEVRRRDLASGEDGPAPGGGDVPMLASFAATPDGRLILTYRSGEMHLMSADLRGAGRGRR</sequence>
<dbReference type="EMBL" id="QFYS01000002">
    <property type="protein sequence ID" value="RAK67171.1"/>
    <property type="molecule type" value="Genomic_DNA"/>
</dbReference>
<evidence type="ECO:0000256" key="3">
    <source>
        <dbReference type="SAM" id="Phobius"/>
    </source>
</evidence>
<dbReference type="SUPFAM" id="SSF48452">
    <property type="entry name" value="TPR-like"/>
    <property type="match status" value="1"/>
</dbReference>
<dbReference type="PANTHER" id="PTHR36842:SF1">
    <property type="entry name" value="PROTEIN TOLB"/>
    <property type="match status" value="1"/>
</dbReference>
<dbReference type="Gene3D" id="2.120.10.30">
    <property type="entry name" value="TolB, C-terminal domain"/>
    <property type="match status" value="3"/>
</dbReference>
<dbReference type="InterPro" id="IPR036388">
    <property type="entry name" value="WH-like_DNA-bd_sf"/>
</dbReference>
<dbReference type="AlphaFoldDB" id="A0A328BL52"/>
<comment type="similarity">
    <text evidence="1">Belongs to the TolB family.</text>
</comment>
<feature type="transmembrane region" description="Helical" evidence="3">
    <location>
        <begin position="282"/>
        <end position="301"/>
    </location>
</feature>
<evidence type="ECO:0000313" key="6">
    <source>
        <dbReference type="Proteomes" id="UP000249524"/>
    </source>
</evidence>
<gene>
    <name evidence="5" type="ORF">DJ019_04320</name>
</gene>
<feature type="domain" description="Bacterial transcriptional activator" evidence="4">
    <location>
        <begin position="113"/>
        <end position="250"/>
    </location>
</feature>
<dbReference type="SUPFAM" id="SSF82171">
    <property type="entry name" value="DPP6 N-terminal domain-like"/>
    <property type="match status" value="1"/>
</dbReference>
<dbReference type="SUPFAM" id="SSF69322">
    <property type="entry name" value="Tricorn protease domain 2"/>
    <property type="match status" value="1"/>
</dbReference>
<name>A0A328BL52_9CAUL</name>
<accession>A0A328BL52</accession>
<dbReference type="Gene3D" id="1.25.40.10">
    <property type="entry name" value="Tetratricopeptide repeat domain"/>
    <property type="match status" value="1"/>
</dbReference>